<organism evidence="1 2">
    <name type="scientific">Cyanobium gracile UHCC 0139</name>
    <dbReference type="NCBI Taxonomy" id="3110308"/>
    <lineage>
        <taxon>Bacteria</taxon>
        <taxon>Bacillati</taxon>
        <taxon>Cyanobacteriota</taxon>
        <taxon>Cyanophyceae</taxon>
        <taxon>Synechococcales</taxon>
        <taxon>Prochlorococcaceae</taxon>
        <taxon>Cyanobium</taxon>
    </lineage>
</organism>
<dbReference type="RefSeq" id="WP_323304055.1">
    <property type="nucleotide sequence ID" value="NZ_JAYGHX010000001.1"/>
</dbReference>
<sequence>MSSPFEVQEVHLWWAEARAKRWGLPKSGLLKLLSANHGTCQLSGVQLFFGDGHQQHPLFAELDHRSPGSDHLGVQVICRSLNRIKGSLPYVLFADLVAQPSWSGLMERWRHQALLDPMDHEAFERLLMDGKGVQPGA</sequence>
<reference evidence="1 2" key="1">
    <citation type="submission" date="2023-12" db="EMBL/GenBank/DDBJ databases">
        <title>Baltic Sea Cyanobacteria.</title>
        <authorList>
            <person name="Delbaje E."/>
            <person name="Fewer D.P."/>
            <person name="Shishido T.K."/>
        </authorList>
    </citation>
    <scope>NUCLEOTIDE SEQUENCE [LARGE SCALE GENOMIC DNA]</scope>
    <source>
        <strain evidence="1 2">UHCC 0139</strain>
    </source>
</reference>
<evidence type="ECO:0000313" key="2">
    <source>
        <dbReference type="Proteomes" id="UP001304461"/>
    </source>
</evidence>
<dbReference type="EMBL" id="JAYGHX010000001">
    <property type="protein sequence ID" value="MEA5389930.1"/>
    <property type="molecule type" value="Genomic_DNA"/>
</dbReference>
<accession>A0ABU5RQ96</accession>
<evidence type="ECO:0000313" key="1">
    <source>
        <dbReference type="EMBL" id="MEA5389930.1"/>
    </source>
</evidence>
<gene>
    <name evidence="1" type="ORF">VB738_01525</name>
</gene>
<proteinExistence type="predicted"/>
<protein>
    <submittedName>
        <fullName evidence="1">Uncharacterized protein</fullName>
    </submittedName>
</protein>
<comment type="caution">
    <text evidence="1">The sequence shown here is derived from an EMBL/GenBank/DDBJ whole genome shotgun (WGS) entry which is preliminary data.</text>
</comment>
<keyword evidence="2" id="KW-1185">Reference proteome</keyword>
<name>A0ABU5RQ96_9CYAN</name>
<dbReference type="Proteomes" id="UP001304461">
    <property type="component" value="Unassembled WGS sequence"/>
</dbReference>